<gene>
    <name evidence="2" type="ORF">P5673_016444</name>
</gene>
<feature type="compositionally biased region" description="Basic and acidic residues" evidence="1">
    <location>
        <begin position="8"/>
        <end position="28"/>
    </location>
</feature>
<keyword evidence="3" id="KW-1185">Reference proteome</keyword>
<reference evidence="2" key="2">
    <citation type="journal article" date="2023" name="Science">
        <title>Genomic signatures of disease resistance in endangered staghorn corals.</title>
        <authorList>
            <person name="Vollmer S.V."/>
            <person name="Selwyn J.D."/>
            <person name="Despard B.A."/>
            <person name="Roesel C.L."/>
        </authorList>
    </citation>
    <scope>NUCLEOTIDE SEQUENCE</scope>
    <source>
        <strain evidence="2">K2</strain>
    </source>
</reference>
<name>A0AAD9QG30_ACRCE</name>
<accession>A0AAD9QG30</accession>
<reference evidence="2" key="1">
    <citation type="journal article" date="2023" name="G3 (Bethesda)">
        <title>Whole genome assembly and annotation of the endangered Caribbean coral Acropora cervicornis.</title>
        <authorList>
            <person name="Selwyn J.D."/>
            <person name="Vollmer S.V."/>
        </authorList>
    </citation>
    <scope>NUCLEOTIDE SEQUENCE</scope>
    <source>
        <strain evidence="2">K2</strain>
    </source>
</reference>
<dbReference type="Proteomes" id="UP001249851">
    <property type="component" value="Unassembled WGS sequence"/>
</dbReference>
<evidence type="ECO:0000313" key="2">
    <source>
        <dbReference type="EMBL" id="KAK2560682.1"/>
    </source>
</evidence>
<evidence type="ECO:0000313" key="3">
    <source>
        <dbReference type="Proteomes" id="UP001249851"/>
    </source>
</evidence>
<sequence>MSQSQMKSMEERKLFTASKEIDGAERRPRFQPQKRHSKVHVVDAEGLNHRIHAQPWEKHA</sequence>
<organism evidence="2 3">
    <name type="scientific">Acropora cervicornis</name>
    <name type="common">Staghorn coral</name>
    <dbReference type="NCBI Taxonomy" id="6130"/>
    <lineage>
        <taxon>Eukaryota</taxon>
        <taxon>Metazoa</taxon>
        <taxon>Cnidaria</taxon>
        <taxon>Anthozoa</taxon>
        <taxon>Hexacorallia</taxon>
        <taxon>Scleractinia</taxon>
        <taxon>Astrocoeniina</taxon>
        <taxon>Acroporidae</taxon>
        <taxon>Acropora</taxon>
    </lineage>
</organism>
<evidence type="ECO:0000256" key="1">
    <source>
        <dbReference type="SAM" id="MobiDB-lite"/>
    </source>
</evidence>
<comment type="caution">
    <text evidence="2">The sequence shown here is derived from an EMBL/GenBank/DDBJ whole genome shotgun (WGS) entry which is preliminary data.</text>
</comment>
<proteinExistence type="predicted"/>
<feature type="region of interest" description="Disordered" evidence="1">
    <location>
        <begin position="1"/>
        <end position="39"/>
    </location>
</feature>
<dbReference type="AlphaFoldDB" id="A0AAD9QG30"/>
<dbReference type="EMBL" id="JARQWQ010000035">
    <property type="protein sequence ID" value="KAK2560682.1"/>
    <property type="molecule type" value="Genomic_DNA"/>
</dbReference>
<protein>
    <submittedName>
        <fullName evidence="2">Uncharacterized protein</fullName>
    </submittedName>
</protein>